<dbReference type="InParanoid" id="A0A5C3NQF5"/>
<dbReference type="EMBL" id="ML211984">
    <property type="protein sequence ID" value="TFK79604.1"/>
    <property type="molecule type" value="Genomic_DNA"/>
</dbReference>
<accession>A0A5C3NQF5</accession>
<gene>
    <name evidence="2" type="ORF">K466DRAFT_606018</name>
</gene>
<sequence length="143" mass="15326">MHITQDDYHMSGGGKDTDEDDKALSENAGVFVHQGDWAKVFEHASKNKCKDREQMTCSNFGAMGIVTVLCRHRFVLLGGIIDLNSREKFVYVDLAFKCPSPKSSATGEGSDAEDTPERGPEGAGKPPKHPSAKASAAAASTRA</sequence>
<evidence type="ECO:0000313" key="2">
    <source>
        <dbReference type="EMBL" id="TFK79604.1"/>
    </source>
</evidence>
<dbReference type="Pfam" id="PF18758">
    <property type="entry name" value="KDZ"/>
    <property type="match status" value="1"/>
</dbReference>
<feature type="compositionally biased region" description="Low complexity" evidence="1">
    <location>
        <begin position="132"/>
        <end position="143"/>
    </location>
</feature>
<evidence type="ECO:0000313" key="3">
    <source>
        <dbReference type="Proteomes" id="UP000308197"/>
    </source>
</evidence>
<evidence type="ECO:0000256" key="1">
    <source>
        <dbReference type="SAM" id="MobiDB-lite"/>
    </source>
</evidence>
<protein>
    <submittedName>
        <fullName evidence="2">Uncharacterized protein</fullName>
    </submittedName>
</protein>
<dbReference type="Proteomes" id="UP000308197">
    <property type="component" value="Unassembled WGS sequence"/>
</dbReference>
<feature type="region of interest" description="Disordered" evidence="1">
    <location>
        <begin position="98"/>
        <end position="143"/>
    </location>
</feature>
<keyword evidence="3" id="KW-1185">Reference proteome</keyword>
<proteinExistence type="predicted"/>
<organism evidence="2 3">
    <name type="scientific">Polyporus arcularius HHB13444</name>
    <dbReference type="NCBI Taxonomy" id="1314778"/>
    <lineage>
        <taxon>Eukaryota</taxon>
        <taxon>Fungi</taxon>
        <taxon>Dikarya</taxon>
        <taxon>Basidiomycota</taxon>
        <taxon>Agaricomycotina</taxon>
        <taxon>Agaricomycetes</taxon>
        <taxon>Polyporales</taxon>
        <taxon>Polyporaceae</taxon>
        <taxon>Polyporus</taxon>
    </lineage>
</organism>
<reference evidence="2 3" key="1">
    <citation type="journal article" date="2019" name="Nat. Ecol. Evol.">
        <title>Megaphylogeny resolves global patterns of mushroom evolution.</title>
        <authorList>
            <person name="Varga T."/>
            <person name="Krizsan K."/>
            <person name="Foldi C."/>
            <person name="Dima B."/>
            <person name="Sanchez-Garcia M."/>
            <person name="Sanchez-Ramirez S."/>
            <person name="Szollosi G.J."/>
            <person name="Szarkandi J.G."/>
            <person name="Papp V."/>
            <person name="Albert L."/>
            <person name="Andreopoulos W."/>
            <person name="Angelini C."/>
            <person name="Antonin V."/>
            <person name="Barry K.W."/>
            <person name="Bougher N.L."/>
            <person name="Buchanan P."/>
            <person name="Buyck B."/>
            <person name="Bense V."/>
            <person name="Catcheside P."/>
            <person name="Chovatia M."/>
            <person name="Cooper J."/>
            <person name="Damon W."/>
            <person name="Desjardin D."/>
            <person name="Finy P."/>
            <person name="Geml J."/>
            <person name="Haridas S."/>
            <person name="Hughes K."/>
            <person name="Justo A."/>
            <person name="Karasinski D."/>
            <person name="Kautmanova I."/>
            <person name="Kiss B."/>
            <person name="Kocsube S."/>
            <person name="Kotiranta H."/>
            <person name="LaButti K.M."/>
            <person name="Lechner B.E."/>
            <person name="Liimatainen K."/>
            <person name="Lipzen A."/>
            <person name="Lukacs Z."/>
            <person name="Mihaltcheva S."/>
            <person name="Morgado L.N."/>
            <person name="Niskanen T."/>
            <person name="Noordeloos M.E."/>
            <person name="Ohm R.A."/>
            <person name="Ortiz-Santana B."/>
            <person name="Ovrebo C."/>
            <person name="Racz N."/>
            <person name="Riley R."/>
            <person name="Savchenko A."/>
            <person name="Shiryaev A."/>
            <person name="Soop K."/>
            <person name="Spirin V."/>
            <person name="Szebenyi C."/>
            <person name="Tomsovsky M."/>
            <person name="Tulloss R.E."/>
            <person name="Uehling J."/>
            <person name="Grigoriev I.V."/>
            <person name="Vagvolgyi C."/>
            <person name="Papp T."/>
            <person name="Martin F.M."/>
            <person name="Miettinen O."/>
            <person name="Hibbett D.S."/>
            <person name="Nagy L.G."/>
        </authorList>
    </citation>
    <scope>NUCLEOTIDE SEQUENCE [LARGE SCALE GENOMIC DNA]</scope>
    <source>
        <strain evidence="2 3">HHB13444</strain>
    </source>
</reference>
<dbReference type="AlphaFoldDB" id="A0A5C3NQF5"/>
<name>A0A5C3NQF5_9APHY</name>
<dbReference type="InterPro" id="IPR040521">
    <property type="entry name" value="KDZ"/>
</dbReference>
<feature type="region of interest" description="Disordered" evidence="1">
    <location>
        <begin position="1"/>
        <end position="21"/>
    </location>
</feature>